<reference evidence="1 2" key="1">
    <citation type="submission" date="2020-01" db="EMBL/GenBank/DDBJ databases">
        <title>Insect and environment-associated Actinomycetes.</title>
        <authorList>
            <person name="Currrie C."/>
            <person name="Chevrette M."/>
            <person name="Carlson C."/>
            <person name="Stubbendieck R."/>
            <person name="Wendt-Pienkowski E."/>
        </authorList>
    </citation>
    <scope>NUCLEOTIDE SEQUENCE [LARGE SCALE GENOMIC DNA]</scope>
    <source>
        <strain evidence="1 2">SID10258</strain>
    </source>
</reference>
<organism evidence="1 2">
    <name type="scientific">Actinomadura bangladeshensis</name>
    <dbReference type="NCBI Taxonomy" id="453573"/>
    <lineage>
        <taxon>Bacteria</taxon>
        <taxon>Bacillati</taxon>
        <taxon>Actinomycetota</taxon>
        <taxon>Actinomycetes</taxon>
        <taxon>Streptosporangiales</taxon>
        <taxon>Thermomonosporaceae</taxon>
        <taxon>Actinomadura</taxon>
    </lineage>
</organism>
<gene>
    <name evidence="1" type="ORF">G3I70_19560</name>
</gene>
<proteinExistence type="predicted"/>
<name>A0A6L9QGS3_9ACTN</name>
<accession>A0A6L9QGS3</accession>
<evidence type="ECO:0000313" key="2">
    <source>
        <dbReference type="Proteomes" id="UP000475532"/>
    </source>
</evidence>
<protein>
    <submittedName>
        <fullName evidence="1">Uncharacterized protein</fullName>
    </submittedName>
</protein>
<dbReference type="RefSeq" id="WP_163057955.1">
    <property type="nucleotide sequence ID" value="NZ_JAAGLI010000501.1"/>
</dbReference>
<comment type="caution">
    <text evidence="1">The sequence shown here is derived from an EMBL/GenBank/DDBJ whole genome shotgun (WGS) entry which is preliminary data.</text>
</comment>
<evidence type="ECO:0000313" key="1">
    <source>
        <dbReference type="EMBL" id="NEA24670.1"/>
    </source>
</evidence>
<dbReference type="Proteomes" id="UP000475532">
    <property type="component" value="Unassembled WGS sequence"/>
</dbReference>
<dbReference type="EMBL" id="JAAGLI010000501">
    <property type="protein sequence ID" value="NEA24670.1"/>
    <property type="molecule type" value="Genomic_DNA"/>
</dbReference>
<sequence>MEARVKSVYLHVGAPTAGDAFLHRALWHNRRRLGDTGVCYPLTGPMQHFGAVMDLREMSWGGRRDPAWDGAWDVVAQRVREWGGRTAVFSQGLLGGADEQQARRAVAALEPAEVHVVFVTRSLGWQLVCDWQEQIRHNHTVTFERFVDDLVALGIDAPKPYGEMFWGLHDPVRVLKTWEAAVPRERVHVLTLPPPETGPGLLWERFCAVTGIDPAACDVEGIAEEPPLSAIEAEVLRRLNGRLGTALGGDYERVVRDHLVGQALSTGTDATDRTPMGLPPRHAEWAKERGRELADAVRAAGYRVVGDLDELTAPGGPTETELPGEVPEDRIAAASVGVAAQLLERLNTVRDRIGIAHLHGQLGDVRENLDRLLETASAAPTGLQRAARRATGKRGS</sequence>
<dbReference type="AlphaFoldDB" id="A0A6L9QGS3"/>